<keyword evidence="5" id="KW-1185">Reference proteome</keyword>
<dbReference type="AlphaFoldDB" id="A0AAF0I803"/>
<evidence type="ECO:0000313" key="5">
    <source>
        <dbReference type="Proteomes" id="UP001179647"/>
    </source>
</evidence>
<gene>
    <name evidence="4" type="ORF">OL234_02655</name>
</gene>
<evidence type="ECO:0000256" key="1">
    <source>
        <dbReference type="ARBA" id="ARBA00023125"/>
    </source>
</evidence>
<dbReference type="RefSeq" id="WP_275469630.1">
    <property type="nucleotide sequence ID" value="NZ_CP110232.1"/>
</dbReference>
<proteinExistence type="predicted"/>
<evidence type="ECO:0000313" key="4">
    <source>
        <dbReference type="EMBL" id="WEG73830.1"/>
    </source>
</evidence>
<dbReference type="PANTHER" id="PTHR43479:SF7">
    <property type="entry name" value="TETR-FAMILY TRANSCRIPTIONAL REGULATOR"/>
    <property type="match status" value="1"/>
</dbReference>
<dbReference type="PANTHER" id="PTHR43479">
    <property type="entry name" value="ACREF/ENVCD OPERON REPRESSOR-RELATED"/>
    <property type="match status" value="1"/>
</dbReference>
<feature type="domain" description="HTH tetR-type" evidence="3">
    <location>
        <begin position="9"/>
        <end position="69"/>
    </location>
</feature>
<organism evidence="4 5">
    <name type="scientific">Vagococcus intermedius</name>
    <dbReference type="NCBI Taxonomy" id="2991418"/>
    <lineage>
        <taxon>Bacteria</taxon>
        <taxon>Bacillati</taxon>
        <taxon>Bacillota</taxon>
        <taxon>Bacilli</taxon>
        <taxon>Lactobacillales</taxon>
        <taxon>Enterococcaceae</taxon>
        <taxon>Vagococcus</taxon>
    </lineage>
</organism>
<accession>A0AAF0I803</accession>
<evidence type="ECO:0000256" key="2">
    <source>
        <dbReference type="PROSITE-ProRule" id="PRU00335"/>
    </source>
</evidence>
<dbReference type="Gene3D" id="1.10.357.10">
    <property type="entry name" value="Tetracycline Repressor, domain 2"/>
    <property type="match status" value="1"/>
</dbReference>
<feature type="DNA-binding region" description="H-T-H motif" evidence="2">
    <location>
        <begin position="32"/>
        <end position="51"/>
    </location>
</feature>
<keyword evidence="1 2" id="KW-0238">DNA-binding</keyword>
<dbReference type="GO" id="GO:0003677">
    <property type="term" value="F:DNA binding"/>
    <property type="evidence" value="ECO:0007669"/>
    <property type="project" value="UniProtKB-UniRule"/>
</dbReference>
<dbReference type="InterPro" id="IPR050624">
    <property type="entry name" value="HTH-type_Tx_Regulator"/>
</dbReference>
<dbReference type="SUPFAM" id="SSF46689">
    <property type="entry name" value="Homeodomain-like"/>
    <property type="match status" value="1"/>
</dbReference>
<dbReference type="Pfam" id="PF14278">
    <property type="entry name" value="TetR_C_8"/>
    <property type="match status" value="1"/>
</dbReference>
<name>A0AAF0I803_9ENTE</name>
<dbReference type="PROSITE" id="PS50977">
    <property type="entry name" value="HTH_TETR_2"/>
    <property type="match status" value="1"/>
</dbReference>
<evidence type="ECO:0000259" key="3">
    <source>
        <dbReference type="PROSITE" id="PS50977"/>
    </source>
</evidence>
<dbReference type="InterPro" id="IPR039532">
    <property type="entry name" value="TetR_C_Firmicutes"/>
</dbReference>
<dbReference type="KEGG" id="vie:OL234_02655"/>
<protein>
    <submittedName>
        <fullName evidence="4">TetR/AcrR family transcriptional regulator</fullName>
    </submittedName>
</protein>
<reference evidence="4" key="1">
    <citation type="submission" date="2022-10" db="EMBL/GenBank/DDBJ databases">
        <title>Vagococcus sp. isolated from poultry meat.</title>
        <authorList>
            <person name="Johansson P."/>
            <person name="Bjorkroth J."/>
        </authorList>
    </citation>
    <scope>NUCLEOTIDE SEQUENCE</scope>
    <source>
        <strain evidence="4">STAA11</strain>
    </source>
</reference>
<sequence length="210" mass="24445">MGKIDPRVIKTRRKLKNAFLSLIATRKLSEINVKDLTQTAEVTRGTFYLHYKDKDTFIQVMMEGLIDEFFESAIFEMKQEDKVYPVLSLIHVFDYVNDRPDFFTVLLKESDAIEYQNMFSNKLYHYIENYQVTSGIVSNSKVPKELLMNFLIYGVLGYIDQWLKDGKIYANRYMAENLEKLLTSELTSEAGLHGFFVTDENDVINKLSNG</sequence>
<dbReference type="EMBL" id="CP110232">
    <property type="protein sequence ID" value="WEG73830.1"/>
    <property type="molecule type" value="Genomic_DNA"/>
</dbReference>
<dbReference type="InterPro" id="IPR001647">
    <property type="entry name" value="HTH_TetR"/>
</dbReference>
<dbReference type="Proteomes" id="UP001179647">
    <property type="component" value="Chromosome"/>
</dbReference>
<dbReference type="InterPro" id="IPR009057">
    <property type="entry name" value="Homeodomain-like_sf"/>
</dbReference>